<evidence type="ECO:0000259" key="5">
    <source>
        <dbReference type="PROSITE" id="PS50929"/>
    </source>
</evidence>
<dbReference type="HOGENOM" id="CLU_2708110_0_0_1"/>
<dbReference type="PANTHER" id="PTHR24221:SF621">
    <property type="entry name" value="ABC TRANSPORTER B FAMILY MEMBER 21"/>
    <property type="match status" value="1"/>
</dbReference>
<sequence length="73" mass="7917">MAFEAVLRQEMGWFDEVRNTSAEVGSRLTANAAGVRSLVGDTLALIVQNSTTKVAGIVIAFVANWQLALIFNY</sequence>
<feature type="domain" description="ABC transmembrane type-1" evidence="5">
    <location>
        <begin position="1"/>
        <end position="71"/>
    </location>
</feature>
<dbReference type="GO" id="GO:0140359">
    <property type="term" value="F:ABC-type transporter activity"/>
    <property type="evidence" value="ECO:0007669"/>
    <property type="project" value="InterPro"/>
</dbReference>
<organism evidence="6 7">
    <name type="scientific">Amborella trichopoda</name>
    <dbReference type="NCBI Taxonomy" id="13333"/>
    <lineage>
        <taxon>Eukaryota</taxon>
        <taxon>Viridiplantae</taxon>
        <taxon>Streptophyta</taxon>
        <taxon>Embryophyta</taxon>
        <taxon>Tracheophyta</taxon>
        <taxon>Spermatophyta</taxon>
        <taxon>Magnoliopsida</taxon>
        <taxon>Amborellales</taxon>
        <taxon>Amborellaceae</taxon>
        <taxon>Amborella</taxon>
    </lineage>
</organism>
<dbReference type="eggNOG" id="KOG0055">
    <property type="taxonomic scope" value="Eukaryota"/>
</dbReference>
<dbReference type="InterPro" id="IPR011527">
    <property type="entry name" value="ABC1_TM_dom"/>
</dbReference>
<evidence type="ECO:0000256" key="2">
    <source>
        <dbReference type="ARBA" id="ARBA00022692"/>
    </source>
</evidence>
<comment type="subcellular location">
    <subcellularLocation>
        <location evidence="1">Membrane</location>
        <topology evidence="1">Multi-pass membrane protein</topology>
    </subcellularLocation>
</comment>
<keyword evidence="2" id="KW-0812">Transmembrane</keyword>
<evidence type="ECO:0000313" key="6">
    <source>
        <dbReference type="EMBL" id="ERN06461.1"/>
    </source>
</evidence>
<evidence type="ECO:0000256" key="1">
    <source>
        <dbReference type="ARBA" id="ARBA00004141"/>
    </source>
</evidence>
<dbReference type="EMBL" id="KI393908">
    <property type="protein sequence ID" value="ERN06461.1"/>
    <property type="molecule type" value="Genomic_DNA"/>
</dbReference>
<dbReference type="GO" id="GO:0016020">
    <property type="term" value="C:membrane"/>
    <property type="evidence" value="ECO:0007669"/>
    <property type="project" value="UniProtKB-SubCell"/>
</dbReference>
<accession>W1PFP4</accession>
<dbReference type="Gramene" id="ERN06461">
    <property type="protein sequence ID" value="ERN06461"/>
    <property type="gene ID" value="AMTR_s00016p00260050"/>
</dbReference>
<dbReference type="InterPro" id="IPR039421">
    <property type="entry name" value="Type_1_exporter"/>
</dbReference>
<dbReference type="GO" id="GO:0005524">
    <property type="term" value="F:ATP binding"/>
    <property type="evidence" value="ECO:0007669"/>
    <property type="project" value="InterPro"/>
</dbReference>
<evidence type="ECO:0000256" key="3">
    <source>
        <dbReference type="ARBA" id="ARBA00022989"/>
    </source>
</evidence>
<reference evidence="7" key="1">
    <citation type="journal article" date="2013" name="Science">
        <title>The Amborella genome and the evolution of flowering plants.</title>
        <authorList>
            <consortium name="Amborella Genome Project"/>
        </authorList>
    </citation>
    <scope>NUCLEOTIDE SEQUENCE [LARGE SCALE GENOMIC DNA]</scope>
</reference>
<name>W1PFP4_AMBTC</name>
<dbReference type="AlphaFoldDB" id="W1PFP4"/>
<keyword evidence="3" id="KW-1133">Transmembrane helix</keyword>
<proteinExistence type="predicted"/>
<dbReference type="PANTHER" id="PTHR24221">
    <property type="entry name" value="ATP-BINDING CASSETTE SUB-FAMILY B"/>
    <property type="match status" value="1"/>
</dbReference>
<dbReference type="Pfam" id="PF00664">
    <property type="entry name" value="ABC_membrane"/>
    <property type="match status" value="1"/>
</dbReference>
<evidence type="ECO:0000256" key="4">
    <source>
        <dbReference type="ARBA" id="ARBA00023136"/>
    </source>
</evidence>
<protein>
    <recommendedName>
        <fullName evidence="5">ABC transmembrane type-1 domain-containing protein</fullName>
    </recommendedName>
</protein>
<keyword evidence="4" id="KW-0472">Membrane</keyword>
<dbReference type="Proteomes" id="UP000017836">
    <property type="component" value="Unassembled WGS sequence"/>
</dbReference>
<evidence type="ECO:0000313" key="7">
    <source>
        <dbReference type="Proteomes" id="UP000017836"/>
    </source>
</evidence>
<dbReference type="Gene3D" id="1.20.1560.10">
    <property type="entry name" value="ABC transporter type 1, transmembrane domain"/>
    <property type="match status" value="1"/>
</dbReference>
<dbReference type="InterPro" id="IPR036640">
    <property type="entry name" value="ABC1_TM_sf"/>
</dbReference>
<gene>
    <name evidence="6" type="ORF">AMTR_s00016p00260050</name>
</gene>
<dbReference type="PROSITE" id="PS50929">
    <property type="entry name" value="ABC_TM1F"/>
    <property type="match status" value="1"/>
</dbReference>
<dbReference type="SUPFAM" id="SSF90123">
    <property type="entry name" value="ABC transporter transmembrane region"/>
    <property type="match status" value="1"/>
</dbReference>
<keyword evidence="7" id="KW-1185">Reference proteome</keyword>